<dbReference type="Proteomes" id="UP001056384">
    <property type="component" value="Chromosome 2"/>
</dbReference>
<evidence type="ECO:0000313" key="1">
    <source>
        <dbReference type="EMBL" id="USW48845.1"/>
    </source>
</evidence>
<accession>A0A9Q9AGV6</accession>
<dbReference type="AlphaFoldDB" id="A0A9Q9AGV6"/>
<evidence type="ECO:0000313" key="2">
    <source>
        <dbReference type="Proteomes" id="UP001056384"/>
    </source>
</evidence>
<name>A0A9Q9AGV6_9PEZI</name>
<protein>
    <submittedName>
        <fullName evidence="1">Uncharacterized protein</fullName>
    </submittedName>
</protein>
<keyword evidence="2" id="KW-1185">Reference proteome</keyword>
<sequence>MLERLHDQIYDSLIDDIAVPEFFVDVLRSIDIFLASGADPGCFLHLEPGDYSLQQSDSSTLTAIQSFQLGMTYIDDSNWDEGEKRTLKDTFTAIIEKLQQALAAKSEVGGSVQEIVHGAGSDRPEMVTATAFTSVSRIGYGIEHSQVTPLSYGEHAMIHPQNTRPSRSIMSISLRSDGRGWRRHQLAERAL</sequence>
<dbReference type="EMBL" id="CP099419">
    <property type="protein sequence ID" value="USW48845.1"/>
    <property type="molecule type" value="Genomic_DNA"/>
</dbReference>
<gene>
    <name evidence="1" type="ORF">Slin15195_G021640</name>
</gene>
<reference evidence="1" key="1">
    <citation type="submission" date="2022-06" db="EMBL/GenBank/DDBJ databases">
        <title>Complete genome sequences of two strains of the flax pathogen Septoria linicola.</title>
        <authorList>
            <person name="Lapalu N."/>
            <person name="Simon A."/>
            <person name="Demenou B."/>
            <person name="Paumier D."/>
            <person name="Guillot M.-P."/>
            <person name="Gout L."/>
            <person name="Valade R."/>
        </authorList>
    </citation>
    <scope>NUCLEOTIDE SEQUENCE</scope>
    <source>
        <strain evidence="1">SE15195</strain>
    </source>
</reference>
<proteinExistence type="predicted"/>
<organism evidence="1 2">
    <name type="scientific">Septoria linicola</name>
    <dbReference type="NCBI Taxonomy" id="215465"/>
    <lineage>
        <taxon>Eukaryota</taxon>
        <taxon>Fungi</taxon>
        <taxon>Dikarya</taxon>
        <taxon>Ascomycota</taxon>
        <taxon>Pezizomycotina</taxon>
        <taxon>Dothideomycetes</taxon>
        <taxon>Dothideomycetidae</taxon>
        <taxon>Mycosphaerellales</taxon>
        <taxon>Mycosphaerellaceae</taxon>
        <taxon>Septoria</taxon>
    </lineage>
</organism>